<name>A0AAV9JBQ4_9PEZI</name>
<feature type="domain" description="PH" evidence="1">
    <location>
        <begin position="27"/>
        <end position="102"/>
    </location>
</feature>
<evidence type="ECO:0000259" key="1">
    <source>
        <dbReference type="Pfam" id="PF23074"/>
    </source>
</evidence>
<keyword evidence="4" id="KW-1185">Reference proteome</keyword>
<evidence type="ECO:0000313" key="3">
    <source>
        <dbReference type="EMBL" id="KAK4542579.1"/>
    </source>
</evidence>
<evidence type="ECO:0000259" key="2">
    <source>
        <dbReference type="Pfam" id="PF23076"/>
    </source>
</evidence>
<dbReference type="InterPro" id="IPR057081">
    <property type="entry name" value="PH_N"/>
</dbReference>
<dbReference type="EMBL" id="JAVFHQ010000040">
    <property type="protein sequence ID" value="KAK4542579.1"/>
    <property type="molecule type" value="Genomic_DNA"/>
</dbReference>
<dbReference type="InterPro" id="IPR057082">
    <property type="entry name" value="PH_C"/>
</dbReference>
<proteinExistence type="predicted"/>
<dbReference type="Pfam" id="PF23074">
    <property type="entry name" value="PH_FT_N"/>
    <property type="match status" value="1"/>
</dbReference>
<feature type="domain" description="PH" evidence="2">
    <location>
        <begin position="112"/>
        <end position="223"/>
    </location>
</feature>
<gene>
    <name evidence="3" type="ORF">LTR36_006627</name>
</gene>
<dbReference type="Proteomes" id="UP001324427">
    <property type="component" value="Unassembled WGS sequence"/>
</dbReference>
<protein>
    <submittedName>
        <fullName evidence="3">Uncharacterized protein</fullName>
    </submittedName>
</protein>
<organism evidence="3 4">
    <name type="scientific">Oleoguttula mirabilis</name>
    <dbReference type="NCBI Taxonomy" id="1507867"/>
    <lineage>
        <taxon>Eukaryota</taxon>
        <taxon>Fungi</taxon>
        <taxon>Dikarya</taxon>
        <taxon>Ascomycota</taxon>
        <taxon>Pezizomycotina</taxon>
        <taxon>Dothideomycetes</taxon>
        <taxon>Dothideomycetidae</taxon>
        <taxon>Mycosphaerellales</taxon>
        <taxon>Teratosphaeriaceae</taxon>
        <taxon>Oleoguttula</taxon>
    </lineage>
</organism>
<accession>A0AAV9JBQ4</accession>
<reference evidence="3 4" key="1">
    <citation type="submission" date="2021-11" db="EMBL/GenBank/DDBJ databases">
        <title>Black yeast isolated from Biological Soil Crust.</title>
        <authorList>
            <person name="Kurbessoian T."/>
        </authorList>
    </citation>
    <scope>NUCLEOTIDE SEQUENCE [LARGE SCALE GENOMIC DNA]</scope>
    <source>
        <strain evidence="3 4">CCFEE 5522</strain>
    </source>
</reference>
<dbReference type="Pfam" id="PF23076">
    <property type="entry name" value="PH_FT_C"/>
    <property type="match status" value="1"/>
</dbReference>
<dbReference type="AlphaFoldDB" id="A0AAV9JBQ4"/>
<comment type="caution">
    <text evidence="3">The sequence shown here is derived from an EMBL/GenBank/DDBJ whole genome shotgun (WGS) entry which is preliminary data.</text>
</comment>
<evidence type="ECO:0000313" key="4">
    <source>
        <dbReference type="Proteomes" id="UP001324427"/>
    </source>
</evidence>
<sequence>MGSIPVLQFDPRTITRLTETTFGCACDRGQDLYYCMPLVNLKIIRDRSSLQLCRARRDGSYALWAKLNFLLYERMVLFYCTFVAMKYQDSKPVPHDNLDDRFELENENGENEVFGGQIRHGELRHAVRLFKDRSSGVVRLEAGALRGPMQDVPLWTAFITRYAHDPDWAFHEGGSVVSLAADRPPPYSFLAGYEPPRNRRGEILLEFTTSDDARQFMESWAGLCRQASPRR</sequence>